<dbReference type="AlphaFoldDB" id="A0A6J4EAT9"/>
<dbReference type="EMBL" id="AP023189">
    <property type="protein sequence ID" value="BCG26498.1"/>
    <property type="molecule type" value="Genomic_DNA"/>
</dbReference>
<organism evidence="1 3">
    <name type="scientific">Pseudomonas tohonis</name>
    <dbReference type="NCBI Taxonomy" id="2725477"/>
    <lineage>
        <taxon>Bacteria</taxon>
        <taxon>Pseudomonadati</taxon>
        <taxon>Pseudomonadota</taxon>
        <taxon>Gammaproteobacteria</taxon>
        <taxon>Pseudomonadales</taxon>
        <taxon>Pseudomonadaceae</taxon>
        <taxon>Pseudomonas</taxon>
    </lineage>
</organism>
<dbReference type="Proteomes" id="UP001054892">
    <property type="component" value="Unassembled WGS sequence"/>
</dbReference>
<protein>
    <recommendedName>
        <fullName evidence="5">DUF4406 domain-containing protein</fullName>
    </recommendedName>
</protein>
<sequence length="192" mass="21076">MRRIYLAGPMTGLPEFNFPAFNAEAARLRAAGDAVTNPAEHGIIDGYEWVDYMKLDIQMLAACNTIHLLPGWSKSRGASIEYRLAKDLGLQISFANGAEPFDPDPVEAFLDEVRAELKRARSKFPGDRLMTLALAEEFGELCKAVLDESAESVRKEAVQTAVMCCRVVLDGDGSVRSWRSARGLDELKAVPA</sequence>
<dbReference type="Pfam" id="PF14359">
    <property type="entry name" value="DUF4406"/>
    <property type="match status" value="1"/>
</dbReference>
<dbReference type="Proteomes" id="UP000509383">
    <property type="component" value="Chromosome"/>
</dbReference>
<dbReference type="KEGG" id="ptw:TUM18999_46890"/>
<dbReference type="RefSeq" id="WP_173176216.1">
    <property type="nucleotide sequence ID" value="NZ_AP023189.1"/>
</dbReference>
<evidence type="ECO:0000313" key="4">
    <source>
        <dbReference type="Proteomes" id="UP001054892"/>
    </source>
</evidence>
<name>A0A6J4EAT9_9PSED</name>
<evidence type="ECO:0000313" key="1">
    <source>
        <dbReference type="EMBL" id="BCG26498.1"/>
    </source>
</evidence>
<evidence type="ECO:0000313" key="2">
    <source>
        <dbReference type="EMBL" id="GJN50803.1"/>
    </source>
</evidence>
<reference evidence="1 3" key="1">
    <citation type="submission" date="2020-05" db="EMBL/GenBank/DDBJ databases">
        <title>Characterization of novel class B3 metallo-beta-lactamase from novel Pseudomonas species.</title>
        <authorList>
            <person name="Yamada K."/>
            <person name="Aoki K."/>
            <person name="Ishii Y."/>
        </authorList>
    </citation>
    <scope>NUCLEOTIDE SEQUENCE [LARGE SCALE GENOMIC DNA]</scope>
    <source>
        <strain evidence="1 3">TUM18999</strain>
        <strain evidence="2 4">TUM20286</strain>
    </source>
</reference>
<evidence type="ECO:0000313" key="3">
    <source>
        <dbReference type="Proteomes" id="UP000509383"/>
    </source>
</evidence>
<keyword evidence="4" id="KW-1185">Reference proteome</keyword>
<evidence type="ECO:0008006" key="5">
    <source>
        <dbReference type="Google" id="ProtNLM"/>
    </source>
</evidence>
<dbReference type="InterPro" id="IPR025518">
    <property type="entry name" value="DUF4406"/>
</dbReference>
<gene>
    <name evidence="1" type="ORF">TUM18999_46890</name>
    <name evidence="2" type="ORF">TUM20286_05550</name>
</gene>
<dbReference type="SUPFAM" id="SSF52309">
    <property type="entry name" value="N-(deoxy)ribosyltransferase-like"/>
    <property type="match status" value="1"/>
</dbReference>
<dbReference type="Gene3D" id="3.40.50.10400">
    <property type="entry name" value="Hypothetical protein PA1492"/>
    <property type="match status" value="1"/>
</dbReference>
<dbReference type="EMBL" id="BQKM01000001">
    <property type="protein sequence ID" value="GJN50803.1"/>
    <property type="molecule type" value="Genomic_DNA"/>
</dbReference>
<accession>A0A6J4EAT9</accession>
<proteinExistence type="predicted"/>